<dbReference type="GO" id="GO:0016020">
    <property type="term" value="C:membrane"/>
    <property type="evidence" value="ECO:0007669"/>
    <property type="project" value="GOC"/>
</dbReference>
<name>A0A4U0H8Q1_9SPHI</name>
<evidence type="ECO:0000313" key="3">
    <source>
        <dbReference type="Proteomes" id="UP000309872"/>
    </source>
</evidence>
<dbReference type="EMBL" id="SUKA01000001">
    <property type="protein sequence ID" value="TJY67704.1"/>
    <property type="molecule type" value="Genomic_DNA"/>
</dbReference>
<dbReference type="Proteomes" id="UP000309872">
    <property type="component" value="Unassembled WGS sequence"/>
</dbReference>
<comment type="caution">
    <text evidence="2">The sequence shown here is derived from an EMBL/GenBank/DDBJ whole genome shotgun (WGS) entry which is preliminary data.</text>
</comment>
<sequence>MVPQLIHQIVGRKPSKLAQICLRSWKILESKGFEIIYWDDEMLEKFIGEYYPFSLQAFLSARNHAEAADIGRYLVVHYYGGYYVDWDISLNDVEAFISLAHHEKQGYLVEDPSNQTLASEHFSACKANVYLSTIANDIVDIFNRGERDKISTPDYSGPFRMRESLKKIAPVEQTKIPVKDIFEYDYSEIRKQPEYRKSGIMTHFWEHSWIPSRRQLNRIP</sequence>
<evidence type="ECO:0008006" key="4">
    <source>
        <dbReference type="Google" id="ProtNLM"/>
    </source>
</evidence>
<dbReference type="RefSeq" id="WP_136818571.1">
    <property type="nucleotide sequence ID" value="NZ_BMJX01000001.1"/>
</dbReference>
<reference evidence="2 3" key="1">
    <citation type="submission" date="2019-04" db="EMBL/GenBank/DDBJ databases">
        <title>Sphingobacterium olei sp. nov., isolated from oil-contaminated soil.</title>
        <authorList>
            <person name="Liu B."/>
        </authorList>
    </citation>
    <scope>NUCLEOTIDE SEQUENCE [LARGE SCALE GENOMIC DNA]</scope>
    <source>
        <strain evidence="2 3">Y3L14</strain>
    </source>
</reference>
<dbReference type="AlphaFoldDB" id="A0A4U0H8Q1"/>
<dbReference type="PANTHER" id="PTHR32385">
    <property type="entry name" value="MANNOSYL PHOSPHORYLINOSITOL CERAMIDE SYNTHASE"/>
    <property type="match status" value="1"/>
</dbReference>
<dbReference type="OrthoDB" id="9802987at2"/>
<dbReference type="SUPFAM" id="SSF53448">
    <property type="entry name" value="Nucleotide-diphospho-sugar transferases"/>
    <property type="match status" value="1"/>
</dbReference>
<dbReference type="GO" id="GO:0051999">
    <property type="term" value="P:mannosyl-inositol phosphorylceramide biosynthetic process"/>
    <property type="evidence" value="ECO:0007669"/>
    <property type="project" value="TreeGrafter"/>
</dbReference>
<dbReference type="Gene3D" id="3.90.550.20">
    <property type="match status" value="1"/>
</dbReference>
<dbReference type="InterPro" id="IPR051706">
    <property type="entry name" value="Glycosyltransferase_domain"/>
</dbReference>
<protein>
    <recommendedName>
        <fullName evidence="4">Glycosyl transferase</fullName>
    </recommendedName>
</protein>
<organism evidence="2 3">
    <name type="scientific">Sphingobacterium alkalisoli</name>
    <dbReference type="NCBI Taxonomy" id="1874115"/>
    <lineage>
        <taxon>Bacteria</taxon>
        <taxon>Pseudomonadati</taxon>
        <taxon>Bacteroidota</taxon>
        <taxon>Sphingobacteriia</taxon>
        <taxon>Sphingobacteriales</taxon>
        <taxon>Sphingobacteriaceae</taxon>
        <taxon>Sphingobacterium</taxon>
    </lineage>
</organism>
<gene>
    <name evidence="2" type="ORF">FAZ19_00105</name>
</gene>
<proteinExistence type="predicted"/>
<dbReference type="PANTHER" id="PTHR32385:SF23">
    <property type="entry name" value="NUCLEOTIDE-DIPHOSPHO-SUGAR TRANSFERASE"/>
    <property type="match status" value="1"/>
</dbReference>
<accession>A0A4U0H8Q1</accession>
<evidence type="ECO:0000256" key="1">
    <source>
        <dbReference type="ARBA" id="ARBA00022679"/>
    </source>
</evidence>
<dbReference type="InterPro" id="IPR007577">
    <property type="entry name" value="GlycoTrfase_DXD_sugar-bd_CS"/>
</dbReference>
<dbReference type="GO" id="GO:0000030">
    <property type="term" value="F:mannosyltransferase activity"/>
    <property type="evidence" value="ECO:0007669"/>
    <property type="project" value="TreeGrafter"/>
</dbReference>
<dbReference type="InterPro" id="IPR029044">
    <property type="entry name" value="Nucleotide-diphossugar_trans"/>
</dbReference>
<evidence type="ECO:0000313" key="2">
    <source>
        <dbReference type="EMBL" id="TJY67704.1"/>
    </source>
</evidence>
<keyword evidence="3" id="KW-1185">Reference proteome</keyword>
<keyword evidence="1" id="KW-0808">Transferase</keyword>
<dbReference type="Pfam" id="PF04488">
    <property type="entry name" value="Gly_transf_sug"/>
    <property type="match status" value="1"/>
</dbReference>